<dbReference type="PANTHER" id="PTHR13072:SF0">
    <property type="entry name" value="DYNACTIN SUBUNIT 6"/>
    <property type="match status" value="1"/>
</dbReference>
<dbReference type="InterPro" id="IPR027777">
    <property type="entry name" value="DCTN6"/>
</dbReference>
<evidence type="ECO:0000313" key="9">
    <source>
        <dbReference type="Proteomes" id="UP001172673"/>
    </source>
</evidence>
<dbReference type="GO" id="GO:0070840">
    <property type="term" value="F:dynein complex binding"/>
    <property type="evidence" value="ECO:0007669"/>
    <property type="project" value="TreeGrafter"/>
</dbReference>
<organism evidence="8 9">
    <name type="scientific">Cladophialophora chaetospira</name>
    <dbReference type="NCBI Taxonomy" id="386627"/>
    <lineage>
        <taxon>Eukaryota</taxon>
        <taxon>Fungi</taxon>
        <taxon>Dikarya</taxon>
        <taxon>Ascomycota</taxon>
        <taxon>Pezizomycotina</taxon>
        <taxon>Eurotiomycetes</taxon>
        <taxon>Chaetothyriomycetidae</taxon>
        <taxon>Chaetothyriales</taxon>
        <taxon>Herpotrichiellaceae</taxon>
        <taxon>Cladophialophora</taxon>
    </lineage>
</organism>
<evidence type="ECO:0000256" key="4">
    <source>
        <dbReference type="ARBA" id="ARBA00022490"/>
    </source>
</evidence>
<feature type="region of interest" description="Disordered" evidence="7">
    <location>
        <begin position="1"/>
        <end position="28"/>
    </location>
</feature>
<gene>
    <name evidence="8" type="ORF">H2200_008431</name>
</gene>
<evidence type="ECO:0000256" key="7">
    <source>
        <dbReference type="SAM" id="MobiDB-lite"/>
    </source>
</evidence>
<feature type="compositionally biased region" description="Polar residues" evidence="7">
    <location>
        <begin position="79"/>
        <end position="104"/>
    </location>
</feature>
<keyword evidence="9" id="KW-1185">Reference proteome</keyword>
<comment type="subcellular location">
    <subcellularLocation>
        <location evidence="1">Cytoplasm</location>
        <location evidence="1">Cytoskeleton</location>
    </subcellularLocation>
</comment>
<feature type="compositionally biased region" description="Low complexity" evidence="7">
    <location>
        <begin position="1"/>
        <end position="14"/>
    </location>
</feature>
<dbReference type="Proteomes" id="UP001172673">
    <property type="component" value="Unassembled WGS sequence"/>
</dbReference>
<protein>
    <recommendedName>
        <fullName evidence="3">Dynactin subunit 6</fullName>
    </recommendedName>
</protein>
<evidence type="ECO:0000313" key="8">
    <source>
        <dbReference type="EMBL" id="KAJ9607358.1"/>
    </source>
</evidence>
<dbReference type="GO" id="GO:0005869">
    <property type="term" value="C:dynactin complex"/>
    <property type="evidence" value="ECO:0007669"/>
    <property type="project" value="InterPro"/>
</dbReference>
<dbReference type="InterPro" id="IPR011004">
    <property type="entry name" value="Trimer_LpxA-like_sf"/>
</dbReference>
<sequence>MSSQAVQSTSQTSSKPPINLGQNTHLDPGAYARGTHAITLGDNVLVHPRAQLIALHGPVSIHDGCIICEKCIIGGPVPSTSGTDSNSRNTASESNPPTPLLNQNSEDDERDPVKTIIGSNVHMHASSQVHAGVTIRDSVLIESHVTIFANVTIGAHAKICAGVSVDRDVEEWSVIYGNGDVKRRRKRQTRNEDEGADPADLVETLRLKAMNKEREGTVALFRAARSATLAKKK</sequence>
<comment type="similarity">
    <text evidence="2">Belongs to the dynactin subunits 5/6 family. Dynactin subunit 6 subfamily.</text>
</comment>
<evidence type="ECO:0000256" key="5">
    <source>
        <dbReference type="ARBA" id="ARBA00023212"/>
    </source>
</evidence>
<evidence type="ECO:0000256" key="2">
    <source>
        <dbReference type="ARBA" id="ARBA00007719"/>
    </source>
</evidence>
<dbReference type="EMBL" id="JAPDRK010000012">
    <property type="protein sequence ID" value="KAJ9607358.1"/>
    <property type="molecule type" value="Genomic_DNA"/>
</dbReference>
<dbReference type="Gene3D" id="2.160.10.10">
    <property type="entry name" value="Hexapeptide repeat proteins"/>
    <property type="match status" value="1"/>
</dbReference>
<comment type="function">
    <text evidence="6">Part of the dynactin complex that activates the molecular motor dynein for ultra-processive transport along microtubules.</text>
</comment>
<accession>A0AA39CGL3</accession>
<name>A0AA39CGL3_9EURO</name>
<evidence type="ECO:0000256" key="6">
    <source>
        <dbReference type="ARBA" id="ARBA00034687"/>
    </source>
</evidence>
<evidence type="ECO:0000256" key="1">
    <source>
        <dbReference type="ARBA" id="ARBA00004245"/>
    </source>
</evidence>
<reference evidence="8" key="1">
    <citation type="submission" date="2022-10" db="EMBL/GenBank/DDBJ databases">
        <title>Culturing micro-colonial fungi from biological soil crusts in the Mojave desert and describing Neophaeococcomyces mojavensis, and introducing the new genera and species Taxawa tesnikishii.</title>
        <authorList>
            <person name="Kurbessoian T."/>
            <person name="Stajich J.E."/>
        </authorList>
    </citation>
    <scope>NUCLEOTIDE SEQUENCE</scope>
    <source>
        <strain evidence="8">TK_41</strain>
    </source>
</reference>
<dbReference type="PANTHER" id="PTHR13072">
    <property type="entry name" value="DYNACTIN 6"/>
    <property type="match status" value="1"/>
</dbReference>
<proteinExistence type="inferred from homology"/>
<dbReference type="GO" id="GO:0007052">
    <property type="term" value="P:mitotic spindle organization"/>
    <property type="evidence" value="ECO:0007669"/>
    <property type="project" value="TreeGrafter"/>
</dbReference>
<comment type="caution">
    <text evidence="8">The sequence shown here is derived from an EMBL/GenBank/DDBJ whole genome shotgun (WGS) entry which is preliminary data.</text>
</comment>
<keyword evidence="5" id="KW-0206">Cytoskeleton</keyword>
<dbReference type="AlphaFoldDB" id="A0AA39CGL3"/>
<feature type="region of interest" description="Disordered" evidence="7">
    <location>
        <begin position="79"/>
        <end position="111"/>
    </location>
</feature>
<evidence type="ECO:0000256" key="3">
    <source>
        <dbReference type="ARBA" id="ARBA00016573"/>
    </source>
</evidence>
<dbReference type="SUPFAM" id="SSF51161">
    <property type="entry name" value="Trimeric LpxA-like enzymes"/>
    <property type="match status" value="1"/>
</dbReference>
<keyword evidence="4" id="KW-0963">Cytoplasm</keyword>